<keyword evidence="9 14" id="KW-0540">Nuclease</keyword>
<dbReference type="Proteomes" id="UP000177328">
    <property type="component" value="Unassembled WGS sequence"/>
</dbReference>
<dbReference type="InterPro" id="IPR012337">
    <property type="entry name" value="RNaseH-like_sf"/>
</dbReference>
<evidence type="ECO:0000256" key="4">
    <source>
        <dbReference type="ARBA" id="ARBA00004496"/>
    </source>
</evidence>
<feature type="domain" description="RNase H type-2" evidence="17">
    <location>
        <begin position="18"/>
        <end position="207"/>
    </location>
</feature>
<organism evidence="18 19">
    <name type="scientific">Candidatus Daviesbacteria bacterium RIFCSPHIGHO2_02_FULL_43_12</name>
    <dbReference type="NCBI Taxonomy" id="1797776"/>
    <lineage>
        <taxon>Bacteria</taxon>
        <taxon>Candidatus Daviesiibacteriota</taxon>
    </lineage>
</organism>
<dbReference type="InterPro" id="IPR036397">
    <property type="entry name" value="RNaseH_sf"/>
</dbReference>
<dbReference type="GO" id="GO:0003723">
    <property type="term" value="F:RNA binding"/>
    <property type="evidence" value="ECO:0007669"/>
    <property type="project" value="UniProtKB-UniRule"/>
</dbReference>
<evidence type="ECO:0000256" key="14">
    <source>
        <dbReference type="HAMAP-Rule" id="MF_00052"/>
    </source>
</evidence>
<dbReference type="EMBL" id="MFDD01000002">
    <property type="protein sequence ID" value="OGE41239.1"/>
    <property type="molecule type" value="Genomic_DNA"/>
</dbReference>
<evidence type="ECO:0000256" key="2">
    <source>
        <dbReference type="ARBA" id="ARBA00001946"/>
    </source>
</evidence>
<evidence type="ECO:0000256" key="15">
    <source>
        <dbReference type="PROSITE-ProRule" id="PRU01319"/>
    </source>
</evidence>
<dbReference type="SUPFAM" id="SSF53098">
    <property type="entry name" value="Ribonuclease H-like"/>
    <property type="match status" value="1"/>
</dbReference>
<evidence type="ECO:0000256" key="13">
    <source>
        <dbReference type="ARBA" id="ARBA00023211"/>
    </source>
</evidence>
<feature type="binding site" evidence="14 15">
    <location>
        <position position="24"/>
    </location>
    <ligand>
        <name>a divalent metal cation</name>
        <dbReference type="ChEBI" id="CHEBI:60240"/>
    </ligand>
</feature>
<evidence type="ECO:0000256" key="7">
    <source>
        <dbReference type="ARBA" id="ARBA00019179"/>
    </source>
</evidence>
<proteinExistence type="inferred from homology"/>
<keyword evidence="10 14" id="KW-0479">Metal-binding</keyword>
<protein>
    <recommendedName>
        <fullName evidence="7 14">Ribonuclease HII</fullName>
        <shortName evidence="14">RNase HII</shortName>
        <ecNumber evidence="6 14">3.1.26.4</ecNumber>
    </recommendedName>
</protein>
<keyword evidence="12 14" id="KW-0378">Hydrolase</keyword>
<evidence type="ECO:0000313" key="19">
    <source>
        <dbReference type="Proteomes" id="UP000177328"/>
    </source>
</evidence>
<keyword evidence="11 14" id="KW-0255">Endonuclease</keyword>
<evidence type="ECO:0000256" key="9">
    <source>
        <dbReference type="ARBA" id="ARBA00022722"/>
    </source>
</evidence>
<sequence>MFYATSDLESKLWSQGKLLVCGVDEVGRGCFAGPVVAGAVILPPQNPPNLPMPSGLADSKLLKPEVREKLAREIQAMALDYAIGLVEVDMINQIGIGKATQLAFVRAIQGLKNPPDHILIDAFYINDLDKSNQQPVKDGDKLSVSIAAASIVAKVYRDQLMRELDAQFPGYGFAIHKGYGTKLHQSAIKEKGLCLLHRTSFNLTKFL</sequence>
<dbReference type="InterPro" id="IPR001352">
    <property type="entry name" value="RNase_HII/HIII"/>
</dbReference>
<evidence type="ECO:0000256" key="10">
    <source>
        <dbReference type="ARBA" id="ARBA00022723"/>
    </source>
</evidence>
<comment type="function">
    <text evidence="3 14 16">Endonuclease that specifically degrades the RNA of RNA-DNA hybrids.</text>
</comment>
<evidence type="ECO:0000256" key="12">
    <source>
        <dbReference type="ARBA" id="ARBA00022801"/>
    </source>
</evidence>
<dbReference type="CDD" id="cd07182">
    <property type="entry name" value="RNase_HII_bacteria_HII_like"/>
    <property type="match status" value="1"/>
</dbReference>
<evidence type="ECO:0000256" key="6">
    <source>
        <dbReference type="ARBA" id="ARBA00012180"/>
    </source>
</evidence>
<evidence type="ECO:0000259" key="17">
    <source>
        <dbReference type="PROSITE" id="PS51975"/>
    </source>
</evidence>
<evidence type="ECO:0000256" key="5">
    <source>
        <dbReference type="ARBA" id="ARBA00007383"/>
    </source>
</evidence>
<dbReference type="PANTHER" id="PTHR10954">
    <property type="entry name" value="RIBONUCLEASE H2 SUBUNIT A"/>
    <property type="match status" value="1"/>
</dbReference>
<dbReference type="GO" id="GO:0030145">
    <property type="term" value="F:manganese ion binding"/>
    <property type="evidence" value="ECO:0007669"/>
    <property type="project" value="UniProtKB-UniRule"/>
</dbReference>
<evidence type="ECO:0000256" key="8">
    <source>
        <dbReference type="ARBA" id="ARBA00022490"/>
    </source>
</evidence>
<comment type="cofactor">
    <cofactor evidence="14 15">
        <name>Mn(2+)</name>
        <dbReference type="ChEBI" id="CHEBI:29035"/>
    </cofactor>
    <cofactor evidence="14 15">
        <name>Mg(2+)</name>
        <dbReference type="ChEBI" id="CHEBI:18420"/>
    </cofactor>
    <text evidence="14 15">Manganese or magnesium. Binds 1 divalent metal ion per monomer in the absence of substrate. May bind a second metal ion after substrate binding.</text>
</comment>
<dbReference type="AlphaFoldDB" id="A0A1F5KK83"/>
<dbReference type="GO" id="GO:0004523">
    <property type="term" value="F:RNA-DNA hybrid ribonuclease activity"/>
    <property type="evidence" value="ECO:0007669"/>
    <property type="project" value="UniProtKB-UniRule"/>
</dbReference>
<evidence type="ECO:0000256" key="11">
    <source>
        <dbReference type="ARBA" id="ARBA00022759"/>
    </source>
</evidence>
<dbReference type="GO" id="GO:0043137">
    <property type="term" value="P:DNA replication, removal of RNA primer"/>
    <property type="evidence" value="ECO:0007669"/>
    <property type="project" value="TreeGrafter"/>
</dbReference>
<feature type="binding site" evidence="14 15">
    <location>
        <position position="25"/>
    </location>
    <ligand>
        <name>a divalent metal cation</name>
        <dbReference type="ChEBI" id="CHEBI:60240"/>
    </ligand>
</feature>
<reference evidence="18 19" key="1">
    <citation type="journal article" date="2016" name="Nat. Commun.">
        <title>Thousands of microbial genomes shed light on interconnected biogeochemical processes in an aquifer system.</title>
        <authorList>
            <person name="Anantharaman K."/>
            <person name="Brown C.T."/>
            <person name="Hug L.A."/>
            <person name="Sharon I."/>
            <person name="Castelle C.J."/>
            <person name="Probst A.J."/>
            <person name="Thomas B.C."/>
            <person name="Singh A."/>
            <person name="Wilkins M.J."/>
            <person name="Karaoz U."/>
            <person name="Brodie E.L."/>
            <person name="Williams K.H."/>
            <person name="Hubbard S.S."/>
            <person name="Banfield J.F."/>
        </authorList>
    </citation>
    <scope>NUCLEOTIDE SEQUENCE [LARGE SCALE GENOMIC DNA]</scope>
</reference>
<dbReference type="GO" id="GO:0032299">
    <property type="term" value="C:ribonuclease H2 complex"/>
    <property type="evidence" value="ECO:0007669"/>
    <property type="project" value="TreeGrafter"/>
</dbReference>
<gene>
    <name evidence="14" type="primary">rnhB</name>
    <name evidence="18" type="ORF">A3D25_01780</name>
</gene>
<accession>A0A1F5KK83</accession>
<dbReference type="Gene3D" id="3.30.420.10">
    <property type="entry name" value="Ribonuclease H-like superfamily/Ribonuclease H"/>
    <property type="match status" value="1"/>
</dbReference>
<feature type="binding site" evidence="14 15">
    <location>
        <position position="121"/>
    </location>
    <ligand>
        <name>a divalent metal cation</name>
        <dbReference type="ChEBI" id="CHEBI:60240"/>
    </ligand>
</feature>
<evidence type="ECO:0000256" key="3">
    <source>
        <dbReference type="ARBA" id="ARBA00004065"/>
    </source>
</evidence>
<dbReference type="PROSITE" id="PS51975">
    <property type="entry name" value="RNASE_H_2"/>
    <property type="match status" value="1"/>
</dbReference>
<keyword evidence="13 14" id="KW-0464">Manganese</keyword>
<dbReference type="NCBIfam" id="NF000595">
    <property type="entry name" value="PRK00015.1-3"/>
    <property type="match status" value="1"/>
</dbReference>
<comment type="similarity">
    <text evidence="5 14 16">Belongs to the RNase HII family.</text>
</comment>
<dbReference type="GO" id="GO:0006298">
    <property type="term" value="P:mismatch repair"/>
    <property type="evidence" value="ECO:0007669"/>
    <property type="project" value="TreeGrafter"/>
</dbReference>
<dbReference type="EC" id="3.1.26.4" evidence="6 14"/>
<dbReference type="InterPro" id="IPR024567">
    <property type="entry name" value="RNase_HII/HIII_dom"/>
</dbReference>
<dbReference type="HAMAP" id="MF_00052_B">
    <property type="entry name" value="RNase_HII_B"/>
    <property type="match status" value="1"/>
</dbReference>
<evidence type="ECO:0000256" key="1">
    <source>
        <dbReference type="ARBA" id="ARBA00000077"/>
    </source>
</evidence>
<dbReference type="InterPro" id="IPR022898">
    <property type="entry name" value="RNase_HII"/>
</dbReference>
<comment type="catalytic activity">
    <reaction evidence="1 14 15 16">
        <text>Endonucleolytic cleavage to 5'-phosphomonoester.</text>
        <dbReference type="EC" id="3.1.26.4"/>
    </reaction>
</comment>
<dbReference type="Pfam" id="PF01351">
    <property type="entry name" value="RNase_HII"/>
    <property type="match status" value="1"/>
</dbReference>
<comment type="subcellular location">
    <subcellularLocation>
        <location evidence="4 14">Cytoplasm</location>
    </subcellularLocation>
</comment>
<keyword evidence="8 14" id="KW-0963">Cytoplasm</keyword>
<comment type="cofactor">
    <cofactor evidence="2">
        <name>Mg(2+)</name>
        <dbReference type="ChEBI" id="CHEBI:18420"/>
    </cofactor>
</comment>
<comment type="caution">
    <text evidence="18">The sequence shown here is derived from an EMBL/GenBank/DDBJ whole genome shotgun (WGS) entry which is preliminary data.</text>
</comment>
<dbReference type="GO" id="GO:0005737">
    <property type="term" value="C:cytoplasm"/>
    <property type="evidence" value="ECO:0007669"/>
    <property type="project" value="UniProtKB-SubCell"/>
</dbReference>
<evidence type="ECO:0000313" key="18">
    <source>
        <dbReference type="EMBL" id="OGE41239.1"/>
    </source>
</evidence>
<name>A0A1F5KK83_9BACT</name>
<dbReference type="PANTHER" id="PTHR10954:SF18">
    <property type="entry name" value="RIBONUCLEASE HII"/>
    <property type="match status" value="1"/>
</dbReference>
<evidence type="ECO:0000256" key="16">
    <source>
        <dbReference type="RuleBase" id="RU003515"/>
    </source>
</evidence>